<evidence type="ECO:0000256" key="2">
    <source>
        <dbReference type="ARBA" id="ARBA00009721"/>
    </source>
</evidence>
<comment type="caution">
    <text evidence="5">The sequence shown here is derived from an EMBL/GenBank/DDBJ whole genome shotgun (WGS) entry which is preliminary data.</text>
</comment>
<comment type="similarity">
    <text evidence="2">Belongs to the beta-eliminating lyase family.</text>
</comment>
<name>A0A443SCG7_9ACAR</name>
<dbReference type="InterPro" id="IPR015422">
    <property type="entry name" value="PyrdxlP-dep_Trfase_small"/>
</dbReference>
<evidence type="ECO:0000259" key="4">
    <source>
        <dbReference type="Pfam" id="PF01212"/>
    </source>
</evidence>
<dbReference type="PANTHER" id="PTHR32325:SF4">
    <property type="entry name" value="TRYPTOPHANASE"/>
    <property type="match status" value="1"/>
</dbReference>
<evidence type="ECO:0000313" key="6">
    <source>
        <dbReference type="Proteomes" id="UP000288716"/>
    </source>
</evidence>
<dbReference type="Gene3D" id="3.40.640.10">
    <property type="entry name" value="Type I PLP-dependent aspartate aminotransferase-like (Major domain)"/>
    <property type="match status" value="1"/>
</dbReference>
<protein>
    <submittedName>
        <fullName evidence="5">Tryptophanase-like protein</fullName>
    </submittedName>
</protein>
<keyword evidence="3" id="KW-0663">Pyridoxal phosphate</keyword>
<dbReference type="PANTHER" id="PTHR32325">
    <property type="entry name" value="BETA-ELIMINATING LYASE-LIKE PROTEIN-RELATED"/>
    <property type="match status" value="1"/>
</dbReference>
<dbReference type="VEuPathDB" id="VectorBase:LDEU006821"/>
<gene>
    <name evidence="5" type="ORF">B4U80_11035</name>
</gene>
<keyword evidence="6" id="KW-1185">Reference proteome</keyword>
<dbReference type="OrthoDB" id="19261at2759"/>
<comment type="cofactor">
    <cofactor evidence="1">
        <name>pyridoxal 5'-phosphate</name>
        <dbReference type="ChEBI" id="CHEBI:597326"/>
    </cofactor>
</comment>
<accession>A0A443SCG7</accession>
<evidence type="ECO:0000256" key="1">
    <source>
        <dbReference type="ARBA" id="ARBA00001933"/>
    </source>
</evidence>
<dbReference type="InterPro" id="IPR015424">
    <property type="entry name" value="PyrdxlP-dep_Trfase"/>
</dbReference>
<organism evidence="5 6">
    <name type="scientific">Leptotrombidium deliense</name>
    <dbReference type="NCBI Taxonomy" id="299467"/>
    <lineage>
        <taxon>Eukaryota</taxon>
        <taxon>Metazoa</taxon>
        <taxon>Ecdysozoa</taxon>
        <taxon>Arthropoda</taxon>
        <taxon>Chelicerata</taxon>
        <taxon>Arachnida</taxon>
        <taxon>Acari</taxon>
        <taxon>Acariformes</taxon>
        <taxon>Trombidiformes</taxon>
        <taxon>Prostigmata</taxon>
        <taxon>Anystina</taxon>
        <taxon>Parasitengona</taxon>
        <taxon>Trombiculoidea</taxon>
        <taxon>Trombiculidae</taxon>
        <taxon>Leptotrombidium</taxon>
    </lineage>
</organism>
<feature type="domain" description="Aromatic amino acid beta-eliminating lyase/threonine aldolase" evidence="4">
    <location>
        <begin position="57"/>
        <end position="324"/>
    </location>
</feature>
<reference evidence="5 6" key="1">
    <citation type="journal article" date="2018" name="Gigascience">
        <title>Genomes of trombidid mites reveal novel predicted allergens and laterally-transferred genes associated with secondary metabolism.</title>
        <authorList>
            <person name="Dong X."/>
            <person name="Chaisiri K."/>
            <person name="Xia D."/>
            <person name="Armstrong S.D."/>
            <person name="Fang Y."/>
            <person name="Donnelly M.J."/>
            <person name="Kadowaki T."/>
            <person name="McGarry J.W."/>
            <person name="Darby A.C."/>
            <person name="Makepeace B.L."/>
        </authorList>
    </citation>
    <scope>NUCLEOTIDE SEQUENCE [LARGE SCALE GENOMIC DNA]</scope>
    <source>
        <strain evidence="5">UoL-UT</strain>
    </source>
</reference>
<dbReference type="STRING" id="299467.A0A443SCG7"/>
<dbReference type="GO" id="GO:0016829">
    <property type="term" value="F:lyase activity"/>
    <property type="evidence" value="ECO:0007669"/>
    <property type="project" value="InterPro"/>
</dbReference>
<dbReference type="GO" id="GO:0006520">
    <property type="term" value="P:amino acid metabolic process"/>
    <property type="evidence" value="ECO:0007669"/>
    <property type="project" value="InterPro"/>
</dbReference>
<dbReference type="InterPro" id="IPR001597">
    <property type="entry name" value="ArAA_b-elim_lyase/Thr_aldolase"/>
</dbReference>
<proteinExistence type="inferred from homology"/>
<dbReference type="SUPFAM" id="SSF53383">
    <property type="entry name" value="PLP-dependent transferases"/>
    <property type="match status" value="1"/>
</dbReference>
<dbReference type="Gene3D" id="3.90.1150.10">
    <property type="entry name" value="Aspartate Aminotransferase, domain 1"/>
    <property type="match status" value="1"/>
</dbReference>
<evidence type="ECO:0000256" key="3">
    <source>
        <dbReference type="ARBA" id="ARBA00022898"/>
    </source>
</evidence>
<dbReference type="AlphaFoldDB" id="A0A443SCG7"/>
<evidence type="ECO:0000313" key="5">
    <source>
        <dbReference type="EMBL" id="RWS25219.1"/>
    </source>
</evidence>
<dbReference type="NCBIfam" id="NF009709">
    <property type="entry name" value="PRK13238.1"/>
    <property type="match status" value="1"/>
</dbReference>
<dbReference type="EMBL" id="NCKV01003943">
    <property type="protein sequence ID" value="RWS25219.1"/>
    <property type="molecule type" value="Genomic_DNA"/>
</dbReference>
<dbReference type="Proteomes" id="UP000288716">
    <property type="component" value="Unassembled WGS sequence"/>
</dbReference>
<sequence>MLKFQSDFSSKYKRMVVPFKAKLVEPIYLLPMDEREAALKEAGYNVVNLLSHQTYLDFLSDSGTGALSSLQVASMITASQAYFNTPSFFKLQRTVKDILGFPYVIPVHQGRGGQHVFDYVLLQKGSIVAGNTPFVVVSIAIEMQGGKFVDCIATHSVSNVFNGNIDLPKLENVINENASKLSYIMITVQCSGKPISMENIRNVSSLAKKSKVMLCCDAARFTENAYYIKKYEEGYNQKKITEIVSEMFSYFDACLMSGKKDAIVPAGGFIALKDEKLADKIKVPLIAFEGYDTYGGMTSAGMDAMAQGLIESTQDEYCAHRVEQIHRFAALLQENNIPIIEPPFSHFIKIDAHRFFPNVPIAEYPSYLLAAELYMEGGIRCTPHRDESKGIEICLISIPRRTYSFEHFEYVADVCKTVFQRKGNIRNGFKLVSEKSDLFSCKFVYA</sequence>
<dbReference type="Pfam" id="PF01212">
    <property type="entry name" value="Beta_elim_lyase"/>
    <property type="match status" value="1"/>
</dbReference>
<dbReference type="InterPro" id="IPR015421">
    <property type="entry name" value="PyrdxlP-dep_Trfase_major"/>
</dbReference>